<evidence type="ECO:0000256" key="8">
    <source>
        <dbReference type="ARBA" id="ARBA00023136"/>
    </source>
</evidence>
<feature type="domain" description="Cation/H+ exchanger transmembrane" evidence="11">
    <location>
        <begin position="57"/>
        <end position="436"/>
    </location>
</feature>
<comment type="subcellular location">
    <subcellularLocation>
        <location evidence="1">Membrane</location>
        <topology evidence="1">Multi-pass membrane protein</topology>
    </subcellularLocation>
</comment>
<dbReference type="AlphaFoldDB" id="A0A6J1HTN0"/>
<dbReference type="InterPro" id="IPR006153">
    <property type="entry name" value="Cation/H_exchanger_TM"/>
</dbReference>
<evidence type="ECO:0000256" key="2">
    <source>
        <dbReference type="ARBA" id="ARBA00022448"/>
    </source>
</evidence>
<dbReference type="OrthoDB" id="1938353at2759"/>
<organism evidence="14 15">
    <name type="scientific">Cucurbita maxima</name>
    <name type="common">Pumpkin</name>
    <name type="synonym">Winter squash</name>
    <dbReference type="NCBI Taxonomy" id="3661"/>
    <lineage>
        <taxon>Eukaryota</taxon>
        <taxon>Viridiplantae</taxon>
        <taxon>Streptophyta</taxon>
        <taxon>Embryophyta</taxon>
        <taxon>Tracheophyta</taxon>
        <taxon>Spermatophyta</taxon>
        <taxon>Magnoliopsida</taxon>
        <taxon>eudicotyledons</taxon>
        <taxon>Gunneridae</taxon>
        <taxon>Pentapetalae</taxon>
        <taxon>rosids</taxon>
        <taxon>fabids</taxon>
        <taxon>Cucurbitales</taxon>
        <taxon>Cucurbitaceae</taxon>
        <taxon>Cucurbiteae</taxon>
        <taxon>Cucurbita</taxon>
    </lineage>
</organism>
<dbReference type="GO" id="GO:0012505">
    <property type="term" value="C:endomembrane system"/>
    <property type="evidence" value="ECO:0007669"/>
    <property type="project" value="TreeGrafter"/>
</dbReference>
<feature type="transmembrane region" description="Helical" evidence="10">
    <location>
        <begin position="105"/>
        <end position="125"/>
    </location>
</feature>
<dbReference type="PANTHER" id="PTHR32468:SF17">
    <property type="entry name" value="CATION_H(+) ANTIPORTER 4"/>
    <property type="match status" value="1"/>
</dbReference>
<dbReference type="GeneID" id="111467376"/>
<evidence type="ECO:0000259" key="12">
    <source>
        <dbReference type="Pfam" id="PF23256"/>
    </source>
</evidence>
<evidence type="ECO:0000256" key="10">
    <source>
        <dbReference type="SAM" id="Phobius"/>
    </source>
</evidence>
<dbReference type="GO" id="GO:0006813">
    <property type="term" value="P:potassium ion transport"/>
    <property type="evidence" value="ECO:0007669"/>
    <property type="project" value="UniProtKB-KW"/>
</dbReference>
<proteinExistence type="inferred from homology"/>
<feature type="transmembrane region" description="Helical" evidence="10">
    <location>
        <begin position="276"/>
        <end position="301"/>
    </location>
</feature>
<name>A0A6J1HTN0_CUCMA</name>
<dbReference type="InterPro" id="IPR057291">
    <property type="entry name" value="CHX17_2nd"/>
</dbReference>
<evidence type="ECO:0000256" key="3">
    <source>
        <dbReference type="ARBA" id="ARBA00022538"/>
    </source>
</evidence>
<evidence type="ECO:0000256" key="1">
    <source>
        <dbReference type="ARBA" id="ARBA00004141"/>
    </source>
</evidence>
<reference evidence="15" key="1">
    <citation type="submission" date="2025-08" db="UniProtKB">
        <authorList>
            <consortium name="RefSeq"/>
        </authorList>
    </citation>
    <scope>IDENTIFICATION</scope>
    <source>
        <tissue evidence="15">Young leaves</tissue>
    </source>
</reference>
<keyword evidence="7" id="KW-0406">Ion transport</keyword>
<dbReference type="Pfam" id="PF00999">
    <property type="entry name" value="Na_H_Exchanger"/>
    <property type="match status" value="1"/>
</dbReference>
<evidence type="ECO:0000313" key="14">
    <source>
        <dbReference type="Proteomes" id="UP000504608"/>
    </source>
</evidence>
<dbReference type="Pfam" id="PF23256">
    <property type="entry name" value="CHX17_2nd"/>
    <property type="match status" value="1"/>
</dbReference>
<feature type="domain" description="Cation/H(+) antiporter central" evidence="12">
    <location>
        <begin position="493"/>
        <end position="621"/>
    </location>
</feature>
<evidence type="ECO:0000313" key="15">
    <source>
        <dbReference type="RefSeq" id="XP_022968001.1"/>
    </source>
</evidence>
<sequence length="783" mass="86660">MPLIKHNSATNGTNQICFSLLPFVNSDGLWAKVHSYHWWLNSSLPLLELQLVVFGLVMTTIQLLLKRLGASKISSQIMTGMIFGCSWGTFDEAKFKLFRIDSEEVLGLLSYFGYTLYLFITAVKMDIRMTKQTGKKAWIIGMPSVLVPLFCGLFVCSFLHKGLTVAEIRKLPLMTSLQSMISFPVIASLLNELKIVSTELGRLGLSSALVADIFSLTSLLITKQLTRESAAKVYYAFGALFVQVFLVSFLFRPAVLWILKQTPEGKPVSRGSTQGVFVMVLLSSMTSTVLGHSVFLGPYLLGLSMPDGGPVGSSFVEKVESFVSDFFVPLFAITCALKVDLSKLFIAYGTAFTRVTVIVAIITWVVKFSCVFLGSLYCQLSSRDSLVLSLILSCKGVVELAFTSLYTEYRVISEGTMGWITFFIFILATFAPIGVKCLNDLSRKQASNQNRSIMHMSPNSELRILACIHKNENIYGLIHLLNITCPTPDNPISVYVLHLIALVGRSSPVFISHRQEDKPIGDQPAYSENVIVSFEHLEQENSGAVYAECFTTISPSKFMHNDVYKLAMDKFTSLIILCFHRTWTSDGLIDQEDNTMRHLNCSVIEKAPCSVAILADKGRLGSLASMASVGRGKCKYSVCVIFMGGRDDREAISFAKRMASDSEIDLTVLKLGSAVDDGSSKWDKILDSEVIKDFKTTFLGDGRVTFIEEESEDGPQTALRLREIVNQYDLMIVGRRKGLESSSPQTSGLSEWNEFPELGVLGDLIASLDINTRTSVLVIQQQK</sequence>
<feature type="transmembrane region" description="Helical" evidence="10">
    <location>
        <begin position="418"/>
        <end position="435"/>
    </location>
</feature>
<feature type="domain" description="Cation/H(+) antiporter C-terminal" evidence="13">
    <location>
        <begin position="636"/>
        <end position="781"/>
    </location>
</feature>
<keyword evidence="5" id="KW-0630">Potassium</keyword>
<feature type="transmembrane region" description="Helical" evidence="10">
    <location>
        <begin position="351"/>
        <end position="374"/>
    </location>
</feature>
<dbReference type="InterPro" id="IPR050794">
    <property type="entry name" value="CPA2_transporter"/>
</dbReference>
<dbReference type="GO" id="GO:0015297">
    <property type="term" value="F:antiporter activity"/>
    <property type="evidence" value="ECO:0007669"/>
    <property type="project" value="InterPro"/>
</dbReference>
<dbReference type="PANTHER" id="PTHR32468">
    <property type="entry name" value="CATION/H + ANTIPORTER"/>
    <property type="match status" value="1"/>
</dbReference>
<dbReference type="KEGG" id="cmax:111467376"/>
<feature type="transmembrane region" description="Helical" evidence="10">
    <location>
        <begin position="233"/>
        <end position="255"/>
    </location>
</feature>
<feature type="transmembrane region" description="Helical" evidence="10">
    <location>
        <begin position="38"/>
        <end position="61"/>
    </location>
</feature>
<dbReference type="RefSeq" id="XP_022968001.1">
    <property type="nucleotide sequence ID" value="XM_023112233.1"/>
</dbReference>
<keyword evidence="8 10" id="KW-0472">Membrane</keyword>
<comment type="similarity">
    <text evidence="9">Belongs to the monovalent cation:proton antiporter 2 (CPA2) transporter (TC 2.A.37) family. CHX (TC 2.A.37.4) subfamily.</text>
</comment>
<gene>
    <name evidence="15" type="primary">LOC111467376</name>
</gene>
<accession>A0A6J1HTN0</accession>
<evidence type="ECO:0000259" key="13">
    <source>
        <dbReference type="Pfam" id="PF23259"/>
    </source>
</evidence>
<feature type="transmembrane region" description="Helical" evidence="10">
    <location>
        <begin position="386"/>
        <end position="406"/>
    </location>
</feature>
<feature type="transmembrane region" description="Helical" evidence="10">
    <location>
        <begin position="137"/>
        <end position="160"/>
    </location>
</feature>
<evidence type="ECO:0000259" key="11">
    <source>
        <dbReference type="Pfam" id="PF00999"/>
    </source>
</evidence>
<keyword evidence="6 10" id="KW-1133">Transmembrane helix</keyword>
<evidence type="ECO:0000256" key="6">
    <source>
        <dbReference type="ARBA" id="ARBA00022989"/>
    </source>
</evidence>
<dbReference type="GO" id="GO:1902600">
    <property type="term" value="P:proton transmembrane transport"/>
    <property type="evidence" value="ECO:0007669"/>
    <property type="project" value="InterPro"/>
</dbReference>
<keyword evidence="2" id="KW-0813">Transport</keyword>
<keyword evidence="4 10" id="KW-0812">Transmembrane</keyword>
<dbReference type="Gene3D" id="1.20.1530.20">
    <property type="match status" value="1"/>
</dbReference>
<evidence type="ECO:0000256" key="5">
    <source>
        <dbReference type="ARBA" id="ARBA00022958"/>
    </source>
</evidence>
<evidence type="ECO:0000256" key="4">
    <source>
        <dbReference type="ARBA" id="ARBA00022692"/>
    </source>
</evidence>
<dbReference type="Pfam" id="PF23259">
    <property type="entry name" value="CHX17_C"/>
    <property type="match status" value="1"/>
</dbReference>
<keyword evidence="3" id="KW-0633">Potassium transport</keyword>
<protein>
    <submittedName>
        <fullName evidence="15">Cation/H(+) antiporter 4-like</fullName>
    </submittedName>
</protein>
<evidence type="ECO:0000256" key="7">
    <source>
        <dbReference type="ARBA" id="ARBA00023065"/>
    </source>
</evidence>
<dbReference type="GO" id="GO:0006885">
    <property type="term" value="P:regulation of pH"/>
    <property type="evidence" value="ECO:0007669"/>
    <property type="project" value="TreeGrafter"/>
</dbReference>
<dbReference type="InterPro" id="IPR057290">
    <property type="entry name" value="CHX17_C"/>
</dbReference>
<dbReference type="GO" id="GO:0016020">
    <property type="term" value="C:membrane"/>
    <property type="evidence" value="ECO:0007669"/>
    <property type="project" value="UniProtKB-SubCell"/>
</dbReference>
<dbReference type="Proteomes" id="UP000504608">
    <property type="component" value="Unplaced"/>
</dbReference>
<evidence type="ECO:0000256" key="9">
    <source>
        <dbReference type="ARBA" id="ARBA00038341"/>
    </source>
</evidence>
<keyword evidence="14" id="KW-1185">Reference proteome</keyword>
<dbReference type="InterPro" id="IPR038770">
    <property type="entry name" value="Na+/solute_symporter_sf"/>
</dbReference>